<name>A0A0C2JB34_THEKT</name>
<accession>A0A0C2JB34</accession>
<dbReference type="OrthoDB" id="6144063at2759"/>
<gene>
    <name evidence="1" type="ORF">RF11_07391</name>
</gene>
<dbReference type="EMBL" id="JWZT01003537">
    <property type="protein sequence ID" value="KII66398.1"/>
    <property type="molecule type" value="Genomic_DNA"/>
</dbReference>
<evidence type="ECO:0000313" key="2">
    <source>
        <dbReference type="Proteomes" id="UP000031668"/>
    </source>
</evidence>
<keyword evidence="2" id="KW-1185">Reference proteome</keyword>
<proteinExistence type="predicted"/>
<reference evidence="1 2" key="1">
    <citation type="journal article" date="2014" name="Genome Biol. Evol.">
        <title>The genome of the myxosporean Thelohanellus kitauei shows adaptations to nutrient acquisition within its fish host.</title>
        <authorList>
            <person name="Yang Y."/>
            <person name="Xiong J."/>
            <person name="Zhou Z."/>
            <person name="Huo F."/>
            <person name="Miao W."/>
            <person name="Ran C."/>
            <person name="Liu Y."/>
            <person name="Zhang J."/>
            <person name="Feng J."/>
            <person name="Wang M."/>
            <person name="Wang M."/>
            <person name="Wang L."/>
            <person name="Yao B."/>
        </authorList>
    </citation>
    <scope>NUCLEOTIDE SEQUENCE [LARGE SCALE GENOMIC DNA]</scope>
    <source>
        <strain evidence="1">Wuqing</strain>
    </source>
</reference>
<organism evidence="1 2">
    <name type="scientific">Thelohanellus kitauei</name>
    <name type="common">Myxosporean</name>
    <dbReference type="NCBI Taxonomy" id="669202"/>
    <lineage>
        <taxon>Eukaryota</taxon>
        <taxon>Metazoa</taxon>
        <taxon>Cnidaria</taxon>
        <taxon>Myxozoa</taxon>
        <taxon>Myxosporea</taxon>
        <taxon>Bivalvulida</taxon>
        <taxon>Platysporina</taxon>
        <taxon>Myxobolidae</taxon>
        <taxon>Thelohanellus</taxon>
    </lineage>
</organism>
<protein>
    <submittedName>
        <fullName evidence="1">Uncharacterized protein</fullName>
    </submittedName>
</protein>
<dbReference type="Proteomes" id="UP000031668">
    <property type="component" value="Unassembled WGS sequence"/>
</dbReference>
<dbReference type="AlphaFoldDB" id="A0A0C2JB34"/>
<evidence type="ECO:0000313" key="1">
    <source>
        <dbReference type="EMBL" id="KII66398.1"/>
    </source>
</evidence>
<sequence>MYSELASQTKEYFERHEGLYFTQKVKITSITSVNKKALQALYFDALGIAPPKKSHSILEELILRAAVGIQKLKAIPLSDNTVSITIADMSEDIRYQLIARLQQVKFEFPN</sequence>
<comment type="caution">
    <text evidence="1">The sequence shown here is derived from an EMBL/GenBank/DDBJ whole genome shotgun (WGS) entry which is preliminary data.</text>
</comment>